<protein>
    <submittedName>
        <fullName evidence="2">Uridine kinase</fullName>
    </submittedName>
</protein>
<keyword evidence="3" id="KW-1185">Reference proteome</keyword>
<gene>
    <name evidence="2" type="ORF">N2K95_11730</name>
</gene>
<proteinExistence type="predicted"/>
<dbReference type="GO" id="GO:0016301">
    <property type="term" value="F:kinase activity"/>
    <property type="evidence" value="ECO:0007669"/>
    <property type="project" value="UniProtKB-KW"/>
</dbReference>
<dbReference type="InterPro" id="IPR027417">
    <property type="entry name" value="P-loop_NTPase"/>
</dbReference>
<feature type="domain" description="Phosphoribulokinase/uridine kinase" evidence="1">
    <location>
        <begin position="42"/>
        <end position="199"/>
    </location>
</feature>
<dbReference type="Gene3D" id="3.40.50.300">
    <property type="entry name" value="P-loop containing nucleotide triphosphate hydrolases"/>
    <property type="match status" value="1"/>
</dbReference>
<keyword evidence="2" id="KW-0808">Transferase</keyword>
<dbReference type="Pfam" id="PF00485">
    <property type="entry name" value="PRK"/>
    <property type="match status" value="1"/>
</dbReference>
<reference evidence="2" key="1">
    <citation type="submission" date="2022-09" db="EMBL/GenBank/DDBJ databases">
        <title>Novel species in genus Arthrobacter.</title>
        <authorList>
            <person name="Liu Y."/>
        </authorList>
    </citation>
    <scope>NUCLEOTIDE SEQUENCE</scope>
    <source>
        <strain evidence="2">Zg-Y815</strain>
    </source>
</reference>
<sequence length="250" mass="27090">MQPHDPVTRQVLHPHPARKRNAVMSDLAVLLLSRRPGRRLLVAVDGVDGAGKTTFADELAVALSSAGGAAGRQILRVGMDDFHHVRAVRHRRGRCSPEGFWLDSYNLDQFTEYVLAPLASGAAAFRDRGHDLSTDAVLAPEPVMAAKDAVVLIDGLFLHREELRHYWDFSVFLDVPFDVTAARMAARDGTGTGPRQAGVLTPGKDRYVGGQQLYFAAADPAARADLVLDNSRADTLRVINGSGAGYRKQG</sequence>
<dbReference type="Proteomes" id="UP001059859">
    <property type="component" value="Chromosome"/>
</dbReference>
<evidence type="ECO:0000259" key="1">
    <source>
        <dbReference type="Pfam" id="PF00485"/>
    </source>
</evidence>
<dbReference type="RefSeq" id="WP_260651700.1">
    <property type="nucleotide sequence ID" value="NZ_CP104275.1"/>
</dbReference>
<dbReference type="PANTHER" id="PTHR10285">
    <property type="entry name" value="URIDINE KINASE"/>
    <property type="match status" value="1"/>
</dbReference>
<keyword evidence="2" id="KW-0418">Kinase</keyword>
<dbReference type="SUPFAM" id="SSF52540">
    <property type="entry name" value="P-loop containing nucleoside triphosphate hydrolases"/>
    <property type="match status" value="1"/>
</dbReference>
<evidence type="ECO:0000313" key="3">
    <source>
        <dbReference type="Proteomes" id="UP001059859"/>
    </source>
</evidence>
<name>A0ABY5YRJ8_9MICC</name>
<accession>A0ABY5YRJ8</accession>
<dbReference type="EMBL" id="CP104275">
    <property type="protein sequence ID" value="UWX96330.1"/>
    <property type="molecule type" value="Genomic_DNA"/>
</dbReference>
<dbReference type="InterPro" id="IPR006083">
    <property type="entry name" value="PRK/URK"/>
</dbReference>
<organism evidence="2 3">
    <name type="scientific">Arthrobacter zhaoxinii</name>
    <dbReference type="NCBI Taxonomy" id="2964616"/>
    <lineage>
        <taxon>Bacteria</taxon>
        <taxon>Bacillati</taxon>
        <taxon>Actinomycetota</taxon>
        <taxon>Actinomycetes</taxon>
        <taxon>Micrococcales</taxon>
        <taxon>Micrococcaceae</taxon>
        <taxon>Arthrobacter</taxon>
    </lineage>
</organism>
<evidence type="ECO:0000313" key="2">
    <source>
        <dbReference type="EMBL" id="UWX96330.1"/>
    </source>
</evidence>